<dbReference type="EMBL" id="PP931174">
    <property type="protein sequence ID" value="XCH45026.1"/>
    <property type="molecule type" value="Genomic_DNA"/>
</dbReference>
<proteinExistence type="predicted"/>
<evidence type="ECO:0000313" key="1">
    <source>
        <dbReference type="EMBL" id="XCH45026.1"/>
    </source>
</evidence>
<accession>A0AAU8GUE0</accession>
<reference evidence="1" key="1">
    <citation type="submission" date="2024-06" db="EMBL/GenBank/DDBJ databases">
        <authorList>
            <person name="Ashkenazi R."/>
            <person name="Lipszyc R.R."/>
            <person name="Braunstein R."/>
            <person name="Yerushalmy O."/>
            <person name="Alkalay-Oren S."/>
            <person name="Coppenhagn-Glazer S."/>
            <person name="Hazan R."/>
        </authorList>
    </citation>
    <scope>NUCLEOTIDE SEQUENCE</scope>
</reference>
<sequence>MNEELFKDLQEYIERNGEVTTGFSSVVTKSIVVTLLTYDFRLEISYSSDMLGNIIMLSGVSVTDVANQEWIGSLLYDGFRTLKNWYGYKDMKLRDIIEVMLIDHKKSWGISEEELRDERVKDFLYGE</sequence>
<name>A0AAU8GUE0_9VIRU</name>
<protein>
    <submittedName>
        <fullName evidence="1">Uncharacterized protein</fullName>
    </submittedName>
</protein>
<organism evidence="1">
    <name type="scientific">Mammaliicoccus phage MSShimriz1</name>
    <dbReference type="NCBI Taxonomy" id="3230127"/>
    <lineage>
        <taxon>Viruses</taxon>
    </lineage>
</organism>